<evidence type="ECO:0000313" key="3">
    <source>
        <dbReference type="Proteomes" id="UP001569414"/>
    </source>
</evidence>
<dbReference type="RefSeq" id="WP_371843265.1">
    <property type="nucleotide sequence ID" value="NZ_JBGMEL010000007.1"/>
</dbReference>
<dbReference type="EMBL" id="JBGMEL010000007">
    <property type="protein sequence ID" value="MFA0790557.1"/>
    <property type="molecule type" value="Genomic_DNA"/>
</dbReference>
<accession>A0ABV4NLW9</accession>
<proteinExistence type="predicted"/>
<comment type="caution">
    <text evidence="2">The sequence shown here is derived from an EMBL/GenBank/DDBJ whole genome shotgun (WGS) entry which is preliminary data.</text>
</comment>
<feature type="region of interest" description="Disordered" evidence="1">
    <location>
        <begin position="15"/>
        <end position="38"/>
    </location>
</feature>
<protein>
    <submittedName>
        <fullName evidence="2">Uncharacterized protein</fullName>
    </submittedName>
</protein>
<sequence>MRADSIKNVGEQMVQAQGLTGNDTKRHRGGDLRANTEPAVATSSAGWLLGVL</sequence>
<evidence type="ECO:0000313" key="2">
    <source>
        <dbReference type="EMBL" id="MFA0790557.1"/>
    </source>
</evidence>
<reference evidence="2 3" key="1">
    <citation type="submission" date="2024-08" db="EMBL/GenBank/DDBJ databases">
        <authorList>
            <person name="Ishaq N."/>
        </authorList>
    </citation>
    <scope>NUCLEOTIDE SEQUENCE [LARGE SCALE GENOMIC DNA]</scope>
    <source>
        <strain evidence="2 3">JCM 30400</strain>
    </source>
</reference>
<keyword evidence="3" id="KW-1185">Reference proteome</keyword>
<dbReference type="Proteomes" id="UP001569414">
    <property type="component" value="Unassembled WGS sequence"/>
</dbReference>
<organism evidence="2 3">
    <name type="scientific">Microbulbifer echini</name>
    <dbReference type="NCBI Taxonomy" id="1529067"/>
    <lineage>
        <taxon>Bacteria</taxon>
        <taxon>Pseudomonadati</taxon>
        <taxon>Pseudomonadota</taxon>
        <taxon>Gammaproteobacteria</taxon>
        <taxon>Cellvibrionales</taxon>
        <taxon>Microbulbiferaceae</taxon>
        <taxon>Microbulbifer</taxon>
    </lineage>
</organism>
<gene>
    <name evidence="2" type="ORF">ACCI51_08350</name>
</gene>
<name>A0ABV4NLW9_9GAMM</name>
<evidence type="ECO:0000256" key="1">
    <source>
        <dbReference type="SAM" id="MobiDB-lite"/>
    </source>
</evidence>